<dbReference type="Proteomes" id="UP000605253">
    <property type="component" value="Unassembled WGS sequence"/>
</dbReference>
<keyword evidence="2" id="KW-1185">Reference proteome</keyword>
<proteinExistence type="predicted"/>
<accession>A0A917FPQ8</accession>
<dbReference type="AlphaFoldDB" id="A0A917FPQ8"/>
<dbReference type="RefSeq" id="WP_188364892.1">
    <property type="nucleotide sequence ID" value="NZ_BAABJF010000015.1"/>
</dbReference>
<comment type="caution">
    <text evidence="1">The sequence shown here is derived from an EMBL/GenBank/DDBJ whole genome shotgun (WGS) entry which is preliminary data.</text>
</comment>
<reference evidence="1" key="1">
    <citation type="journal article" date="2014" name="Int. J. Syst. Evol. Microbiol.">
        <title>Complete genome sequence of Corynebacterium casei LMG S-19264T (=DSM 44701T), isolated from a smear-ripened cheese.</title>
        <authorList>
            <consortium name="US DOE Joint Genome Institute (JGI-PGF)"/>
            <person name="Walter F."/>
            <person name="Albersmeier A."/>
            <person name="Kalinowski J."/>
            <person name="Ruckert C."/>
        </authorList>
    </citation>
    <scope>NUCLEOTIDE SEQUENCE</scope>
    <source>
        <strain evidence="1">CGMCC 1.12181</strain>
    </source>
</reference>
<sequence>MADESDYEDTFQSFELINESGSLTGSDIENVFVVCEFGDDLIYRHGFDTPEAISRALWAPEE</sequence>
<evidence type="ECO:0000313" key="1">
    <source>
        <dbReference type="EMBL" id="GGF93194.1"/>
    </source>
</evidence>
<organism evidence="1 2">
    <name type="scientific">Marinicella pacifica</name>
    <dbReference type="NCBI Taxonomy" id="1171543"/>
    <lineage>
        <taxon>Bacteria</taxon>
        <taxon>Pseudomonadati</taxon>
        <taxon>Pseudomonadota</taxon>
        <taxon>Gammaproteobacteria</taxon>
        <taxon>Lysobacterales</taxon>
        <taxon>Marinicellaceae</taxon>
        <taxon>Marinicella</taxon>
    </lineage>
</organism>
<name>A0A917FPQ8_9GAMM</name>
<dbReference type="EMBL" id="BMEO01000004">
    <property type="protein sequence ID" value="GGF93194.1"/>
    <property type="molecule type" value="Genomic_DNA"/>
</dbReference>
<evidence type="ECO:0000313" key="2">
    <source>
        <dbReference type="Proteomes" id="UP000605253"/>
    </source>
</evidence>
<gene>
    <name evidence="1" type="ORF">GCM10011365_13030</name>
</gene>
<reference evidence="1" key="2">
    <citation type="submission" date="2020-09" db="EMBL/GenBank/DDBJ databases">
        <authorList>
            <person name="Sun Q."/>
            <person name="Zhou Y."/>
        </authorList>
    </citation>
    <scope>NUCLEOTIDE SEQUENCE</scope>
    <source>
        <strain evidence="1">CGMCC 1.12181</strain>
    </source>
</reference>
<protein>
    <submittedName>
        <fullName evidence="1">Uncharacterized protein</fullName>
    </submittedName>
</protein>